<dbReference type="RefSeq" id="WP_382407290.1">
    <property type="nucleotide sequence ID" value="NZ_JBHSGU010000002.1"/>
</dbReference>
<dbReference type="EMBL" id="JBHSGU010000002">
    <property type="protein sequence ID" value="MFC4700133.1"/>
    <property type="molecule type" value="Genomic_DNA"/>
</dbReference>
<evidence type="ECO:0000313" key="4">
    <source>
        <dbReference type="Proteomes" id="UP001595897"/>
    </source>
</evidence>
<gene>
    <name evidence="3" type="ORF">ACFO4O_08205</name>
</gene>
<dbReference type="InterPro" id="IPR013424">
    <property type="entry name" value="Ice-binding_C"/>
</dbReference>
<reference evidence="4" key="1">
    <citation type="journal article" date="2019" name="Int. J. Syst. Evol. Microbiol.">
        <title>The Global Catalogue of Microorganisms (GCM) 10K type strain sequencing project: providing services to taxonomists for standard genome sequencing and annotation.</title>
        <authorList>
            <consortium name="The Broad Institute Genomics Platform"/>
            <consortium name="The Broad Institute Genome Sequencing Center for Infectious Disease"/>
            <person name="Wu L."/>
            <person name="Ma J."/>
        </authorList>
    </citation>
    <scope>NUCLEOTIDE SEQUENCE [LARGE SCALE GENOMIC DNA]</scope>
    <source>
        <strain evidence="4">KACC 12507</strain>
    </source>
</reference>
<comment type="caution">
    <text evidence="3">The sequence shown here is derived from an EMBL/GenBank/DDBJ whole genome shotgun (WGS) entry which is preliminary data.</text>
</comment>
<sequence>MKQLLKTTAIAAVALASSNAVAGGMYIDVGSPAFDQYFSGGGLVANDADTQTGTFTEFGFTGLLATSIYGLTAGGTLDGTIIDTNITADLMAAGITAGGTGGLSLAGNPYVVPGGPNAGDTTLALPDCNGGQCSVSNLSPLTNAAGIEDGEGFGNTWGFDVEYNLIATLGANGPVYTGGYIDFFFNDLINGTQSLAFSANVTGSSINAANLDIFFEVSFVEAGLLFVQDQYGNFQDLSVELANAVASGSNFPTFQIDTNVNPPVPTADGLLVVTGTDGVTRAIRQTTLDGSARVTLVPEPSTLALLGLSLVGFGVASRRRKQ</sequence>
<proteinExistence type="predicted"/>
<feature type="domain" description="Ice-binding protein C-terminal" evidence="2">
    <location>
        <begin position="297"/>
        <end position="320"/>
    </location>
</feature>
<evidence type="ECO:0000259" key="2">
    <source>
        <dbReference type="Pfam" id="PF07589"/>
    </source>
</evidence>
<evidence type="ECO:0000313" key="3">
    <source>
        <dbReference type="EMBL" id="MFC4700133.1"/>
    </source>
</evidence>
<keyword evidence="4" id="KW-1185">Reference proteome</keyword>
<feature type="signal peptide" evidence="1">
    <location>
        <begin position="1"/>
        <end position="22"/>
    </location>
</feature>
<feature type="chain" id="PRO_5046831634" evidence="1">
    <location>
        <begin position="23"/>
        <end position="322"/>
    </location>
</feature>
<name>A0ABV9LWS8_9ALTE</name>
<dbReference type="Pfam" id="PF07589">
    <property type="entry name" value="PEP-CTERM"/>
    <property type="match status" value="1"/>
</dbReference>
<dbReference type="Proteomes" id="UP001595897">
    <property type="component" value="Unassembled WGS sequence"/>
</dbReference>
<organism evidence="3 4">
    <name type="scientific">Glaciecola siphonariae</name>
    <dbReference type="NCBI Taxonomy" id="521012"/>
    <lineage>
        <taxon>Bacteria</taxon>
        <taxon>Pseudomonadati</taxon>
        <taxon>Pseudomonadota</taxon>
        <taxon>Gammaproteobacteria</taxon>
        <taxon>Alteromonadales</taxon>
        <taxon>Alteromonadaceae</taxon>
        <taxon>Glaciecola</taxon>
    </lineage>
</organism>
<accession>A0ABV9LWS8</accession>
<dbReference type="NCBIfam" id="TIGR02595">
    <property type="entry name" value="PEP_CTERM"/>
    <property type="match status" value="1"/>
</dbReference>
<evidence type="ECO:0000256" key="1">
    <source>
        <dbReference type="SAM" id="SignalP"/>
    </source>
</evidence>
<protein>
    <submittedName>
        <fullName evidence="3">PEP-CTERM sorting domain-containing protein</fullName>
    </submittedName>
</protein>
<keyword evidence="1" id="KW-0732">Signal</keyword>